<keyword evidence="4" id="KW-1185">Reference proteome</keyword>
<dbReference type="PANTHER" id="PTHR32246:SF68">
    <property type="entry name" value="OS01G0853800 PROTEIN"/>
    <property type="match status" value="1"/>
</dbReference>
<dbReference type="InterPro" id="IPR035892">
    <property type="entry name" value="C2_domain_sf"/>
</dbReference>
<evidence type="ECO:0000313" key="4">
    <source>
        <dbReference type="Proteomes" id="UP001140206"/>
    </source>
</evidence>
<dbReference type="GO" id="GO:0006952">
    <property type="term" value="P:defense response"/>
    <property type="evidence" value="ECO:0007669"/>
    <property type="project" value="InterPro"/>
</dbReference>
<organism evidence="3 4">
    <name type="scientific">Rhynchospora pubera</name>
    <dbReference type="NCBI Taxonomy" id="906938"/>
    <lineage>
        <taxon>Eukaryota</taxon>
        <taxon>Viridiplantae</taxon>
        <taxon>Streptophyta</taxon>
        <taxon>Embryophyta</taxon>
        <taxon>Tracheophyta</taxon>
        <taxon>Spermatophyta</taxon>
        <taxon>Magnoliopsida</taxon>
        <taxon>Liliopsida</taxon>
        <taxon>Poales</taxon>
        <taxon>Cyperaceae</taxon>
        <taxon>Cyperoideae</taxon>
        <taxon>Rhynchosporeae</taxon>
        <taxon>Rhynchospora</taxon>
    </lineage>
</organism>
<dbReference type="CDD" id="cd04051">
    <property type="entry name" value="C2_SRC2_like"/>
    <property type="match status" value="1"/>
</dbReference>
<feature type="domain" description="C2" evidence="2">
    <location>
        <begin position="7"/>
        <end position="128"/>
    </location>
</feature>
<comment type="caution">
    <text evidence="3">The sequence shown here is derived from an EMBL/GenBank/DDBJ whole genome shotgun (WGS) entry which is preliminary data.</text>
</comment>
<dbReference type="InterPro" id="IPR044750">
    <property type="entry name" value="C2_SRC2/BAP"/>
</dbReference>
<gene>
    <name evidence="3" type="ORF">LUZ62_077280</name>
</gene>
<dbReference type="Proteomes" id="UP001140206">
    <property type="component" value="Chromosome 4"/>
</dbReference>
<proteinExistence type="predicted"/>
<dbReference type="InterPro" id="IPR000008">
    <property type="entry name" value="C2_dom"/>
</dbReference>
<dbReference type="Gene3D" id="2.60.40.150">
    <property type="entry name" value="C2 domain"/>
    <property type="match status" value="1"/>
</dbReference>
<dbReference type="Pfam" id="PF00168">
    <property type="entry name" value="C2"/>
    <property type="match status" value="1"/>
</dbReference>
<accession>A0AAV8DK85</accession>
<protein>
    <submittedName>
        <fullName evidence="3">Calcium-dependent lipid-binding (CaLB domain) family protein</fullName>
    </submittedName>
</protein>
<evidence type="ECO:0000313" key="3">
    <source>
        <dbReference type="EMBL" id="KAJ4766905.1"/>
    </source>
</evidence>
<dbReference type="EMBL" id="JAMFTS010000004">
    <property type="protein sequence ID" value="KAJ4766905.1"/>
    <property type="molecule type" value="Genomic_DNA"/>
</dbReference>
<evidence type="ECO:0000259" key="2">
    <source>
        <dbReference type="PROSITE" id="PS50004"/>
    </source>
</evidence>
<feature type="compositionally biased region" description="Pro residues" evidence="1">
    <location>
        <begin position="160"/>
        <end position="200"/>
    </location>
</feature>
<dbReference type="PANTHER" id="PTHR32246">
    <property type="entry name" value="INGRESSION PROTEIN FIC1"/>
    <property type="match status" value="1"/>
</dbReference>
<name>A0AAV8DK85_9POAL</name>
<feature type="region of interest" description="Disordered" evidence="1">
    <location>
        <begin position="156"/>
        <end position="210"/>
    </location>
</feature>
<sequence>MATASPPPPQPPTTASSRSYDLEITVISAKHLKNVNWRHGDLKPYAVAYLHPDRRSATKPDDSGSTRPVWNERLSLSLPVPFSPHDPSLLLTLDIFHSKPSETPKPLVGSTRIPLKDLIDPDDFLSSHSSSPIKTIELCRPSGRPQGKVRIKLSIRERPAPPPPPPPPEQNYQFPPPPTNFYYSVPPPIRSYSPPPPPTPQHVMPYSSAIPPPRPSQYSYPSYSDHYSGYYSTPPYYLAPPAGVPPPGPVPVPAPVRPYYDRPAGYGGPSAPVDYAPRQSGYDNRTNSGKFGVGTGLAVGAVAGAFGALALEEGVKYEEEKIAGKVESDLVTRDNYNRTRWGQRGLIDCSFLCSVAGMSQLQRLHGPEKPSRFTFF</sequence>
<evidence type="ECO:0000256" key="1">
    <source>
        <dbReference type="SAM" id="MobiDB-lite"/>
    </source>
</evidence>
<dbReference type="PROSITE" id="PS50004">
    <property type="entry name" value="C2"/>
    <property type="match status" value="1"/>
</dbReference>
<dbReference type="SUPFAM" id="SSF49562">
    <property type="entry name" value="C2 domain (Calcium/lipid-binding domain, CaLB)"/>
    <property type="match status" value="1"/>
</dbReference>
<dbReference type="AlphaFoldDB" id="A0AAV8DK85"/>
<dbReference type="SMART" id="SM00239">
    <property type="entry name" value="C2"/>
    <property type="match status" value="1"/>
</dbReference>
<reference evidence="3" key="1">
    <citation type="submission" date="2022-08" db="EMBL/GenBank/DDBJ databases">
        <authorList>
            <person name="Marques A."/>
        </authorList>
    </citation>
    <scope>NUCLEOTIDE SEQUENCE</scope>
    <source>
        <strain evidence="3">RhyPub2mFocal</strain>
        <tissue evidence="3">Leaves</tissue>
    </source>
</reference>